<dbReference type="SMART" id="SM00862">
    <property type="entry name" value="Trans_reg_C"/>
    <property type="match status" value="1"/>
</dbReference>
<dbReference type="GO" id="GO:0003677">
    <property type="term" value="F:DNA binding"/>
    <property type="evidence" value="ECO:0007669"/>
    <property type="project" value="UniProtKB-UniRule"/>
</dbReference>
<evidence type="ECO:0000313" key="11">
    <source>
        <dbReference type="Proteomes" id="UP000222531"/>
    </source>
</evidence>
<dbReference type="Pfam" id="PF03704">
    <property type="entry name" value="BTAD"/>
    <property type="match status" value="1"/>
</dbReference>
<sequence length="1040" mass="107660">MPGAPGAAPAGAPARARHRRPSPAPPPPVDKYPPISCNSSEPPASRPHPPQTVRPAARSTPVPGDEVDQRLRFHVLGPVRGERDGRPLALGPPQQRAALAVLLLRRGRPVTAHDLVDALWGAAPPAHATATLRSYVSRLRAVLEPDADRRASVLTDTADGYALRTPAAALDATVFEEHLAAAASARSAGDVAGAYERLGAGLALWGGTPLAALPGPYAERERERLTELGVTAREDLFECALALGRTADAVAGLRSLAALHPLRERAHAVLMLALRSAGRPAEALAVFAAVRQRLAEETGAVPGPELTRAHEQVLAGGPGGPPVPPATAVGPSPAGPDLLPAQTLRFTGREALAARVGEALTAGGGTPVVVLTGAAGAGKTALAVHAARAVRAAFPGGLFFLGLRGTDAEPLGTGAALALLLRALGVTDGALPEGDGRRAARCRALLADRRALLVLDDARDAEQVLPLLPGAPGCAVLVTGREGVGGLPGAREVEVPALEEAEALRLLTAVAGDAGAGAGEKAARAVVAACGRLPLAVRVAATQPGARTSWTLDDLAGRLRAERDHLTELHAGGAPAEAAFRVAYDALAAAPARALRLLALPDVSALDEESTAALLGGPDTAPGPAALLGELAGAGLLQPLGRGRYGRHDLLRDFGRRQSERTDSPPVRDAALLRLLDHQLATAVTALRRVRPDSAVPRHLHHRLTTTGRPLPDTDAARAWLHGAHPDVVATLRQVLRLDTPDCVRPAVDLLVVWARLTDGTALRGELDGPAGRALDRARQHGEEASAARALWLLGAPRLGPDTYERAERDLRAALRLAEAAGDEPAATLAGRELGIVLEALGRAGDALPLLVAAEERLRAEGAVTDALEARADTAVALAALGRHDQALTAAGEATEGARRAGHGPALAHVLHQAGRVFLRAGRSATAVERLREALSLEPAPRREALLLARLAHCRLEQLRHRDALTAADRALAIEGGLGDDHCRGVALAARGRALLGLGEPRVALGCLREARDVLDRRGAVEAGEVTRLLAEEFPADRGA</sequence>
<dbReference type="SMART" id="SM01043">
    <property type="entry name" value="BTAD"/>
    <property type="match status" value="1"/>
</dbReference>
<evidence type="ECO:0000313" key="10">
    <source>
        <dbReference type="EMBL" id="PHQ50566.1"/>
    </source>
</evidence>
<dbReference type="InterPro" id="IPR002182">
    <property type="entry name" value="NB-ARC"/>
</dbReference>
<evidence type="ECO:0000256" key="3">
    <source>
        <dbReference type="ARBA" id="ARBA00023015"/>
    </source>
</evidence>
<dbReference type="SMART" id="SM00028">
    <property type="entry name" value="TPR"/>
    <property type="match status" value="3"/>
</dbReference>
<dbReference type="Gene3D" id="3.40.50.300">
    <property type="entry name" value="P-loop containing nucleotide triphosphate hydrolases"/>
    <property type="match status" value="1"/>
</dbReference>
<evidence type="ECO:0000256" key="8">
    <source>
        <dbReference type="SAM" id="MobiDB-lite"/>
    </source>
</evidence>
<gene>
    <name evidence="10" type="ORF">BLA24_17280</name>
</gene>
<feature type="domain" description="OmpR/PhoB-type" evidence="9">
    <location>
        <begin position="62"/>
        <end position="165"/>
    </location>
</feature>
<feature type="DNA-binding region" description="OmpR/PhoB-type" evidence="7">
    <location>
        <begin position="62"/>
        <end position="165"/>
    </location>
</feature>
<dbReference type="InterPro" id="IPR051677">
    <property type="entry name" value="AfsR-DnrI-RedD_regulator"/>
</dbReference>
<dbReference type="Gene3D" id="1.25.40.10">
    <property type="entry name" value="Tetratricopeptide repeat domain"/>
    <property type="match status" value="3"/>
</dbReference>
<proteinExistence type="inferred from homology"/>
<feature type="compositionally biased region" description="Low complexity" evidence="8">
    <location>
        <begin position="1"/>
        <end position="14"/>
    </location>
</feature>
<keyword evidence="4 7" id="KW-0238">DNA-binding</keyword>
<keyword evidence="11" id="KW-1185">Reference proteome</keyword>
<keyword evidence="6" id="KW-0802">TPR repeat</keyword>
<dbReference type="PRINTS" id="PR00364">
    <property type="entry name" value="DISEASERSIST"/>
</dbReference>
<dbReference type="InterPro" id="IPR005158">
    <property type="entry name" value="BTAD"/>
</dbReference>
<dbReference type="InterPro" id="IPR027417">
    <property type="entry name" value="P-loop_NTPase"/>
</dbReference>
<dbReference type="CDD" id="cd15831">
    <property type="entry name" value="BTAD"/>
    <property type="match status" value="1"/>
</dbReference>
<name>A0A2G1XH58_STRCJ</name>
<protein>
    <recommendedName>
        <fullName evidence="9">OmpR/PhoB-type domain-containing protein</fullName>
    </recommendedName>
</protein>
<accession>A0A2G1XH58</accession>
<dbReference type="SUPFAM" id="SSF52540">
    <property type="entry name" value="P-loop containing nucleoside triphosphate hydrolases"/>
    <property type="match status" value="1"/>
</dbReference>
<evidence type="ECO:0000256" key="6">
    <source>
        <dbReference type="PROSITE-ProRule" id="PRU00339"/>
    </source>
</evidence>
<dbReference type="PROSITE" id="PS51755">
    <property type="entry name" value="OMPR_PHOB"/>
    <property type="match status" value="1"/>
</dbReference>
<dbReference type="GO" id="GO:0043531">
    <property type="term" value="F:ADP binding"/>
    <property type="evidence" value="ECO:0007669"/>
    <property type="project" value="InterPro"/>
</dbReference>
<evidence type="ECO:0000256" key="4">
    <source>
        <dbReference type="ARBA" id="ARBA00023125"/>
    </source>
</evidence>
<feature type="region of interest" description="Disordered" evidence="8">
    <location>
        <begin position="1"/>
        <end position="70"/>
    </location>
</feature>
<reference evidence="10 11" key="1">
    <citation type="journal article" date="2017" name="Biochemistry">
        <title>Identification of the Biosynthetic Pathway for the Antibiotic Bicyclomycin.</title>
        <authorList>
            <person name="Patteson J."/>
            <person name="Cai W."/>
            <person name="Johnson R.A."/>
            <person name="Santa Maria K."/>
            <person name="Li B."/>
        </authorList>
    </citation>
    <scope>NUCLEOTIDE SEQUENCE [LARGE SCALE GENOMIC DNA]</scope>
    <source>
        <strain evidence="10 11">ATCC 21532</strain>
    </source>
</reference>
<evidence type="ECO:0000256" key="2">
    <source>
        <dbReference type="ARBA" id="ARBA00023012"/>
    </source>
</evidence>
<dbReference type="EMBL" id="NHZO01000148">
    <property type="protein sequence ID" value="PHQ50566.1"/>
    <property type="molecule type" value="Genomic_DNA"/>
</dbReference>
<comment type="caution">
    <text evidence="10">The sequence shown here is derived from an EMBL/GenBank/DDBJ whole genome shotgun (WGS) entry which is preliminary data.</text>
</comment>
<dbReference type="SUPFAM" id="SSF48452">
    <property type="entry name" value="TPR-like"/>
    <property type="match status" value="3"/>
</dbReference>
<dbReference type="Gene3D" id="1.10.10.10">
    <property type="entry name" value="Winged helix-like DNA-binding domain superfamily/Winged helix DNA-binding domain"/>
    <property type="match status" value="1"/>
</dbReference>
<dbReference type="Pfam" id="PF00931">
    <property type="entry name" value="NB-ARC"/>
    <property type="match status" value="1"/>
</dbReference>
<evidence type="ECO:0000256" key="1">
    <source>
        <dbReference type="ARBA" id="ARBA00005820"/>
    </source>
</evidence>
<feature type="repeat" description="TPR" evidence="6">
    <location>
        <begin position="908"/>
        <end position="941"/>
    </location>
</feature>
<dbReference type="GO" id="GO:0006355">
    <property type="term" value="P:regulation of DNA-templated transcription"/>
    <property type="evidence" value="ECO:0007669"/>
    <property type="project" value="InterPro"/>
</dbReference>
<dbReference type="InterPro" id="IPR011990">
    <property type="entry name" value="TPR-like_helical_dom_sf"/>
</dbReference>
<keyword evidence="2" id="KW-0902">Two-component regulatory system</keyword>
<dbReference type="SUPFAM" id="SSF46894">
    <property type="entry name" value="C-terminal effector domain of the bipartite response regulators"/>
    <property type="match status" value="1"/>
</dbReference>
<dbReference type="InterPro" id="IPR001867">
    <property type="entry name" value="OmpR/PhoB-type_DNA-bd"/>
</dbReference>
<dbReference type="Pfam" id="PF00486">
    <property type="entry name" value="Trans_reg_C"/>
    <property type="match status" value="1"/>
</dbReference>
<dbReference type="PROSITE" id="PS50005">
    <property type="entry name" value="TPR"/>
    <property type="match status" value="1"/>
</dbReference>
<evidence type="ECO:0000256" key="5">
    <source>
        <dbReference type="ARBA" id="ARBA00023163"/>
    </source>
</evidence>
<keyword evidence="5" id="KW-0804">Transcription</keyword>
<evidence type="ECO:0000259" key="9">
    <source>
        <dbReference type="PROSITE" id="PS51755"/>
    </source>
</evidence>
<dbReference type="InterPro" id="IPR036388">
    <property type="entry name" value="WH-like_DNA-bd_sf"/>
</dbReference>
<dbReference type="GO" id="GO:0000160">
    <property type="term" value="P:phosphorelay signal transduction system"/>
    <property type="evidence" value="ECO:0007669"/>
    <property type="project" value="UniProtKB-KW"/>
</dbReference>
<dbReference type="InterPro" id="IPR019734">
    <property type="entry name" value="TPR_rpt"/>
</dbReference>
<dbReference type="InterPro" id="IPR016032">
    <property type="entry name" value="Sig_transdc_resp-reg_C-effctor"/>
</dbReference>
<organism evidence="10 11">
    <name type="scientific">Streptomyces cinnamoneus</name>
    <name type="common">Streptoverticillium cinnamoneum</name>
    <dbReference type="NCBI Taxonomy" id="53446"/>
    <lineage>
        <taxon>Bacteria</taxon>
        <taxon>Bacillati</taxon>
        <taxon>Actinomycetota</taxon>
        <taxon>Actinomycetes</taxon>
        <taxon>Kitasatosporales</taxon>
        <taxon>Streptomycetaceae</taxon>
        <taxon>Streptomyces</taxon>
        <taxon>Streptomyces cinnamoneus group</taxon>
    </lineage>
</organism>
<evidence type="ECO:0000256" key="7">
    <source>
        <dbReference type="PROSITE-ProRule" id="PRU01091"/>
    </source>
</evidence>
<comment type="similarity">
    <text evidence="1">Belongs to the AfsR/DnrI/RedD regulatory family.</text>
</comment>
<dbReference type="Pfam" id="PF13424">
    <property type="entry name" value="TPR_12"/>
    <property type="match status" value="1"/>
</dbReference>
<dbReference type="PANTHER" id="PTHR35807">
    <property type="entry name" value="TRANSCRIPTIONAL REGULATOR REDD-RELATED"/>
    <property type="match status" value="1"/>
</dbReference>
<feature type="compositionally biased region" description="Pro residues" evidence="8">
    <location>
        <begin position="22"/>
        <end position="31"/>
    </location>
</feature>
<dbReference type="Proteomes" id="UP000222531">
    <property type="component" value="Unassembled WGS sequence"/>
</dbReference>
<dbReference type="AlphaFoldDB" id="A0A2G1XH58"/>
<dbReference type="PANTHER" id="PTHR35807:SF1">
    <property type="entry name" value="TRANSCRIPTIONAL REGULATOR REDD"/>
    <property type="match status" value="1"/>
</dbReference>
<keyword evidence="3" id="KW-0805">Transcription regulation</keyword>